<feature type="domain" description="Recombinase" evidence="5">
    <location>
        <begin position="40"/>
        <end position="158"/>
    </location>
</feature>
<sequence length="431" mass="47832">MTLNVLLSFAQFEREVTAERIRDKIAASKKKGLWMGGNLPLGYDRHPDPKARTLVANEDEARTVRHLFGLYDELGCLRKVEERATAEGLRSKRVVRADGSVKGDCTLSRGQIYYLLRNPVYLGKIRHKDKIWDGRHPAIIDQGVWDRVQEKMREASQRSRADLTPDTRQHSNDPGAWLTGLLQDETGDRLTPTHTTRTGRRLRYYISNRLISGGKDTSGWRLPGPALENAVIDVIARHLQDAAATHQVLAQPEAGSAEAVQTSVADLVTRLHRQGGQVGADILASGGIARGQIDLELNPKTLASALGIATDHLHPDLTHITASFDLRRRGVEAKVIAGDMAPQPDPHLRSMLIRAHGWARDLKAGVQLMEIARRESVPSAFIRTRAQLAFLSPKIQAAILDGTQPPELTLKRLVSVAHPLDWSEQERLFGF</sequence>
<accession>A0A1X7ADU0</accession>
<dbReference type="InterPro" id="IPR011109">
    <property type="entry name" value="DNA_bind_recombinase_dom"/>
</dbReference>
<dbReference type="Gene3D" id="3.90.1750.20">
    <property type="entry name" value="Putative Large Serine Recombinase, Chain B, Domain 2"/>
    <property type="match status" value="1"/>
</dbReference>
<evidence type="ECO:0000313" key="6">
    <source>
        <dbReference type="EMBL" id="SLN77068.1"/>
    </source>
</evidence>
<evidence type="ECO:0000256" key="3">
    <source>
        <dbReference type="SAM" id="MobiDB-lite"/>
    </source>
</evidence>
<dbReference type="GO" id="GO:0003677">
    <property type="term" value="F:DNA binding"/>
    <property type="evidence" value="ECO:0007669"/>
    <property type="project" value="UniProtKB-KW"/>
</dbReference>
<evidence type="ECO:0000259" key="5">
    <source>
        <dbReference type="PROSITE" id="PS51737"/>
    </source>
</evidence>
<evidence type="ECO:0000259" key="4">
    <source>
        <dbReference type="PROSITE" id="PS51736"/>
    </source>
</evidence>
<feature type="region of interest" description="Disordered" evidence="3">
    <location>
        <begin position="155"/>
        <end position="175"/>
    </location>
</feature>
<dbReference type="PROSITE" id="PS51737">
    <property type="entry name" value="RECOMBINASE_DNA_BIND"/>
    <property type="match status" value="1"/>
</dbReference>
<name>A0A1X7ADU0_9RHOB</name>
<dbReference type="InterPro" id="IPR050639">
    <property type="entry name" value="SSR_resolvase"/>
</dbReference>
<evidence type="ECO:0000256" key="2">
    <source>
        <dbReference type="ARBA" id="ARBA00023172"/>
    </source>
</evidence>
<dbReference type="PROSITE" id="PS51736">
    <property type="entry name" value="RECOMBINASES_3"/>
    <property type="match status" value="1"/>
</dbReference>
<dbReference type="AlphaFoldDB" id="A0A1X7ADU0"/>
<dbReference type="SUPFAM" id="SSF109709">
    <property type="entry name" value="KorB DNA-binding domain-like"/>
    <property type="match status" value="1"/>
</dbReference>
<dbReference type="InterPro" id="IPR006119">
    <property type="entry name" value="Resolv_N"/>
</dbReference>
<dbReference type="GO" id="GO:0000150">
    <property type="term" value="F:DNA strand exchange activity"/>
    <property type="evidence" value="ECO:0007669"/>
    <property type="project" value="InterPro"/>
</dbReference>
<dbReference type="PANTHER" id="PTHR30461:SF2">
    <property type="entry name" value="SERINE RECOMBINASE PINE-RELATED"/>
    <property type="match status" value="1"/>
</dbReference>
<reference evidence="7" key="1">
    <citation type="submission" date="2017-03" db="EMBL/GenBank/DDBJ databases">
        <authorList>
            <person name="Rodrigo-Torres L."/>
            <person name="Arahal R.D."/>
            <person name="Lucena T."/>
        </authorList>
    </citation>
    <scope>NUCLEOTIDE SEQUENCE [LARGE SCALE GENOMIC DNA]</scope>
    <source>
        <strain evidence="7">CECT 8411</strain>
    </source>
</reference>
<protein>
    <submittedName>
        <fullName evidence="6">Recombinase</fullName>
    </submittedName>
</protein>
<feature type="domain" description="Resolvase/invertase-type recombinase catalytic" evidence="4">
    <location>
        <begin position="1"/>
        <end position="32"/>
    </location>
</feature>
<proteinExistence type="predicted"/>
<keyword evidence="7" id="KW-1185">Reference proteome</keyword>
<keyword evidence="2" id="KW-0233">DNA recombination</keyword>
<organism evidence="6 7">
    <name type="scientific">Ruegeria meonggei</name>
    <dbReference type="NCBI Taxonomy" id="1446476"/>
    <lineage>
        <taxon>Bacteria</taxon>
        <taxon>Pseudomonadati</taxon>
        <taxon>Pseudomonadota</taxon>
        <taxon>Alphaproteobacteria</taxon>
        <taxon>Rhodobacterales</taxon>
        <taxon>Roseobacteraceae</taxon>
        <taxon>Ruegeria</taxon>
    </lineage>
</organism>
<dbReference type="Pfam" id="PF07508">
    <property type="entry name" value="Recombinase"/>
    <property type="match status" value="1"/>
</dbReference>
<gene>
    <name evidence="6" type="ORF">RUM8411_04527</name>
</gene>
<dbReference type="InterPro" id="IPR038109">
    <property type="entry name" value="DNA_bind_recomb_sf"/>
</dbReference>
<evidence type="ECO:0000256" key="1">
    <source>
        <dbReference type="ARBA" id="ARBA00023125"/>
    </source>
</evidence>
<keyword evidence="1" id="KW-0238">DNA-binding</keyword>
<dbReference type="PANTHER" id="PTHR30461">
    <property type="entry name" value="DNA-INVERTASE FROM LAMBDOID PROPHAGE"/>
    <property type="match status" value="1"/>
</dbReference>
<feature type="compositionally biased region" description="Basic and acidic residues" evidence="3">
    <location>
        <begin position="155"/>
        <end position="171"/>
    </location>
</feature>
<evidence type="ECO:0000313" key="7">
    <source>
        <dbReference type="Proteomes" id="UP000193778"/>
    </source>
</evidence>
<dbReference type="Proteomes" id="UP000193778">
    <property type="component" value="Unassembled WGS sequence"/>
</dbReference>
<dbReference type="EMBL" id="FWFP01000027">
    <property type="protein sequence ID" value="SLN77068.1"/>
    <property type="molecule type" value="Genomic_DNA"/>
</dbReference>